<dbReference type="InterPro" id="IPR001245">
    <property type="entry name" value="Ser-Thr/Tyr_kinase_cat_dom"/>
</dbReference>
<dbReference type="GO" id="GO:0005886">
    <property type="term" value="C:plasma membrane"/>
    <property type="evidence" value="ECO:0007669"/>
    <property type="project" value="UniProtKB-SubCell"/>
</dbReference>
<keyword evidence="10" id="KW-0067">ATP-binding</keyword>
<name>A0AA88EBA5_FICCA</name>
<dbReference type="FunFam" id="1.10.510.10:FF:000240">
    <property type="entry name" value="Lectin-domain containing receptor kinase A4.3"/>
    <property type="match status" value="1"/>
</dbReference>
<evidence type="ECO:0000256" key="12">
    <source>
        <dbReference type="ARBA" id="ARBA00023136"/>
    </source>
</evidence>
<dbReference type="InterPro" id="IPR011009">
    <property type="entry name" value="Kinase-like_dom_sf"/>
</dbReference>
<dbReference type="GO" id="GO:0005524">
    <property type="term" value="F:ATP binding"/>
    <property type="evidence" value="ECO:0007669"/>
    <property type="project" value="UniProtKB-KW"/>
</dbReference>
<accession>A0AA88EBA5</accession>
<keyword evidence="11" id="KW-1133">Transmembrane helix</keyword>
<gene>
    <name evidence="16" type="ORF">TIFTF001_053417</name>
    <name evidence="17" type="ORF">TIFTF001_053419</name>
</gene>
<evidence type="ECO:0000256" key="3">
    <source>
        <dbReference type="ARBA" id="ARBA00010217"/>
    </source>
</evidence>
<comment type="subcellular location">
    <subcellularLocation>
        <location evidence="1">Cell membrane</location>
        <topology evidence="1">Single-pass type I membrane protein</topology>
    </subcellularLocation>
</comment>
<keyword evidence="9" id="KW-0418">Kinase</keyword>
<keyword evidence="18" id="KW-1185">Reference proteome</keyword>
<reference evidence="16" key="1">
    <citation type="submission" date="2023-07" db="EMBL/GenBank/DDBJ databases">
        <title>draft genome sequence of fig (Ficus carica).</title>
        <authorList>
            <person name="Takahashi T."/>
            <person name="Nishimura K."/>
        </authorList>
    </citation>
    <scope>NUCLEOTIDE SEQUENCE</scope>
</reference>
<comment type="similarity">
    <text evidence="3">In the C-terminal section; belongs to the protein kinase superfamily. Ser/Thr protein kinase family.</text>
</comment>
<keyword evidence="14" id="KW-0325">Glycoprotein</keyword>
<keyword evidence="7" id="KW-0732">Signal</keyword>
<evidence type="ECO:0000313" key="18">
    <source>
        <dbReference type="Proteomes" id="UP001187192"/>
    </source>
</evidence>
<keyword evidence="6" id="KW-0812">Transmembrane</keyword>
<dbReference type="EMBL" id="BTGU01012684">
    <property type="protein sequence ID" value="GMN71553.1"/>
    <property type="molecule type" value="Genomic_DNA"/>
</dbReference>
<keyword evidence="4" id="KW-1003">Cell membrane</keyword>
<dbReference type="GO" id="GO:0002229">
    <property type="term" value="P:defense response to oomycetes"/>
    <property type="evidence" value="ECO:0007669"/>
    <property type="project" value="UniProtKB-ARBA"/>
</dbReference>
<keyword evidence="12" id="KW-0472">Membrane</keyword>
<evidence type="ECO:0000256" key="9">
    <source>
        <dbReference type="ARBA" id="ARBA00022777"/>
    </source>
</evidence>
<dbReference type="InterPro" id="IPR052059">
    <property type="entry name" value="CR_Ser/Thr_kinase"/>
</dbReference>
<protein>
    <recommendedName>
        <fullName evidence="15">Serine-threonine/tyrosine-protein kinase catalytic domain-containing protein</fullName>
    </recommendedName>
</protein>
<dbReference type="Pfam" id="PF07714">
    <property type="entry name" value="PK_Tyr_Ser-Thr"/>
    <property type="match status" value="1"/>
</dbReference>
<evidence type="ECO:0000256" key="10">
    <source>
        <dbReference type="ARBA" id="ARBA00022840"/>
    </source>
</evidence>
<feature type="domain" description="Serine-threonine/tyrosine-protein kinase catalytic" evidence="15">
    <location>
        <begin position="3"/>
        <end position="106"/>
    </location>
</feature>
<evidence type="ECO:0000256" key="7">
    <source>
        <dbReference type="ARBA" id="ARBA00022729"/>
    </source>
</evidence>
<evidence type="ECO:0000256" key="8">
    <source>
        <dbReference type="ARBA" id="ARBA00022741"/>
    </source>
</evidence>
<evidence type="ECO:0000256" key="11">
    <source>
        <dbReference type="ARBA" id="ARBA00022989"/>
    </source>
</evidence>
<dbReference type="AlphaFoldDB" id="A0AA88EBA5"/>
<evidence type="ECO:0000313" key="17">
    <source>
        <dbReference type="EMBL" id="GMN71553.1"/>
    </source>
</evidence>
<dbReference type="Proteomes" id="UP001187192">
    <property type="component" value="Unassembled WGS sequence"/>
</dbReference>
<evidence type="ECO:0000259" key="15">
    <source>
        <dbReference type="Pfam" id="PF07714"/>
    </source>
</evidence>
<keyword evidence="8" id="KW-0547">Nucleotide-binding</keyword>
<comment type="caution">
    <text evidence="16">The sequence shown here is derived from an EMBL/GenBank/DDBJ whole genome shotgun (WGS) entry which is preliminary data.</text>
</comment>
<dbReference type="PANTHER" id="PTHR47973">
    <property type="entry name" value="CYSTEINE-RICH RECEPTOR-LIKE PROTEIN KINASE 3"/>
    <property type="match status" value="1"/>
</dbReference>
<evidence type="ECO:0000256" key="1">
    <source>
        <dbReference type="ARBA" id="ARBA00004251"/>
    </source>
</evidence>
<evidence type="ECO:0000256" key="2">
    <source>
        <dbReference type="ARBA" id="ARBA00008536"/>
    </source>
</evidence>
<sequence>MGYLAPECVTAGKASKESDVNSFGVVALEIGCGRRSVERNAEPSKVSLVEWVWELYGNGEVLEAADMKLGTDFDEEQMKCLMAVGLWCCHPDPSFRPSIKHVVNVLNFEAPLPNLPSKLPKPMYFASSMNMSSFFYESSGTSSSTN</sequence>
<dbReference type="EMBL" id="BTGU01012683">
    <property type="protein sequence ID" value="GMN71544.1"/>
    <property type="molecule type" value="Genomic_DNA"/>
</dbReference>
<dbReference type="GO" id="GO:0004672">
    <property type="term" value="F:protein kinase activity"/>
    <property type="evidence" value="ECO:0007669"/>
    <property type="project" value="InterPro"/>
</dbReference>
<evidence type="ECO:0000256" key="14">
    <source>
        <dbReference type="ARBA" id="ARBA00023180"/>
    </source>
</evidence>
<organism evidence="16 18">
    <name type="scientific">Ficus carica</name>
    <name type="common">Common fig</name>
    <dbReference type="NCBI Taxonomy" id="3494"/>
    <lineage>
        <taxon>Eukaryota</taxon>
        <taxon>Viridiplantae</taxon>
        <taxon>Streptophyta</taxon>
        <taxon>Embryophyta</taxon>
        <taxon>Tracheophyta</taxon>
        <taxon>Spermatophyta</taxon>
        <taxon>Magnoliopsida</taxon>
        <taxon>eudicotyledons</taxon>
        <taxon>Gunneridae</taxon>
        <taxon>Pentapetalae</taxon>
        <taxon>rosids</taxon>
        <taxon>fabids</taxon>
        <taxon>Rosales</taxon>
        <taxon>Moraceae</taxon>
        <taxon>Ficeae</taxon>
        <taxon>Ficus</taxon>
    </lineage>
</organism>
<keyword evidence="5" id="KW-0808">Transferase</keyword>
<dbReference type="Gene3D" id="1.10.510.10">
    <property type="entry name" value="Transferase(Phosphotransferase) domain 1"/>
    <property type="match status" value="1"/>
</dbReference>
<proteinExistence type="inferred from homology"/>
<evidence type="ECO:0000256" key="5">
    <source>
        <dbReference type="ARBA" id="ARBA00022679"/>
    </source>
</evidence>
<evidence type="ECO:0000256" key="6">
    <source>
        <dbReference type="ARBA" id="ARBA00022692"/>
    </source>
</evidence>
<comment type="similarity">
    <text evidence="2">In the N-terminal section; belongs to the leguminous lectin family.</text>
</comment>
<dbReference type="SUPFAM" id="SSF56112">
    <property type="entry name" value="Protein kinase-like (PK-like)"/>
    <property type="match status" value="1"/>
</dbReference>
<evidence type="ECO:0000256" key="13">
    <source>
        <dbReference type="ARBA" id="ARBA00023170"/>
    </source>
</evidence>
<keyword evidence="13" id="KW-0675">Receptor</keyword>
<evidence type="ECO:0000256" key="4">
    <source>
        <dbReference type="ARBA" id="ARBA00022475"/>
    </source>
</evidence>
<evidence type="ECO:0000313" key="16">
    <source>
        <dbReference type="EMBL" id="GMN71544.1"/>
    </source>
</evidence>